<keyword evidence="2" id="KW-1185">Reference proteome</keyword>
<evidence type="ECO:0000313" key="2">
    <source>
        <dbReference type="Proteomes" id="UP000288669"/>
    </source>
</evidence>
<comment type="caution">
    <text evidence="1">The sequence shown here is derived from an EMBL/GenBank/DDBJ whole genome shotgun (WGS) entry which is preliminary data.</text>
</comment>
<evidence type="ECO:0008006" key="3">
    <source>
        <dbReference type="Google" id="ProtNLM"/>
    </source>
</evidence>
<gene>
    <name evidence="1" type="ORF">CBF30_06675</name>
</gene>
<sequence length="75" mass="8129">MNDSNPTPSETGRLFAPGTHVTFNLHGSIESGTITKQLTNAAIVHIDACSSNKELIFNTNGQTVINYHRLKLTCS</sequence>
<accession>A0A430AHK9</accession>
<evidence type="ECO:0000313" key="1">
    <source>
        <dbReference type="EMBL" id="RSU07405.1"/>
    </source>
</evidence>
<reference evidence="1 2" key="1">
    <citation type="submission" date="2017-05" db="EMBL/GenBank/DDBJ databases">
        <title>Vagococcus spp. assemblies.</title>
        <authorList>
            <person name="Gulvik C.A."/>
        </authorList>
    </citation>
    <scope>NUCLEOTIDE SEQUENCE [LARGE SCALE GENOMIC DNA]</scope>
    <source>
        <strain evidence="1 2">DSM 24756</strain>
    </source>
</reference>
<dbReference type="AlphaFoldDB" id="A0A430AHK9"/>
<dbReference type="OrthoDB" id="2186696at2"/>
<organism evidence="1 2">
    <name type="scientific">Vagococcus entomophilus</name>
    <dbReference type="NCBI Taxonomy" id="1160095"/>
    <lineage>
        <taxon>Bacteria</taxon>
        <taxon>Bacillati</taxon>
        <taxon>Bacillota</taxon>
        <taxon>Bacilli</taxon>
        <taxon>Lactobacillales</taxon>
        <taxon>Enterococcaceae</taxon>
        <taxon>Vagococcus</taxon>
    </lineage>
</organism>
<dbReference type="Proteomes" id="UP000288669">
    <property type="component" value="Unassembled WGS sequence"/>
</dbReference>
<dbReference type="EMBL" id="NGJZ01000002">
    <property type="protein sequence ID" value="RSU07405.1"/>
    <property type="molecule type" value="Genomic_DNA"/>
</dbReference>
<proteinExistence type="predicted"/>
<name>A0A430AHK9_9ENTE</name>
<protein>
    <recommendedName>
        <fullName evidence="3">DUF2187 domain-containing protein</fullName>
    </recommendedName>
</protein>